<accession>A0A2T7NFJ9</accession>
<evidence type="ECO:0000313" key="3">
    <source>
        <dbReference type="Proteomes" id="UP000245119"/>
    </source>
</evidence>
<evidence type="ECO:0000313" key="2">
    <source>
        <dbReference type="EMBL" id="PVD19953.1"/>
    </source>
</evidence>
<dbReference type="OrthoDB" id="6162843at2759"/>
<feature type="compositionally biased region" description="Polar residues" evidence="1">
    <location>
        <begin position="144"/>
        <end position="153"/>
    </location>
</feature>
<sequence length="764" mass="83550">MDVFFYDYDDFDHTTALVDWFETELVGEDAGSEGQQQVIVNGNRQSDKTRMMLFLLEGLSTIGVPVGSSLLWCKGLPAPPPEWKLWPWEDTNPKQDPLETGHISNNRGQRVYYQKEYRQGRNIKSPFKPFSTAKHSPEKKGSKGSDSPITPQNVVRHVVELPSTMTPAGPTSGEREDQIRQNVDIRSQNFSTRAQNGRAQTQAIPRSPFVQRWRGYQHETPSVRSWDTDRGVSETVLQGRPQDFQETDMVETRASATPQAVRSLPLRPTMSPPKSLMENIRERNRWLSRKGGKGNDSLIDEEFIPSYYKKHSLKDKKFIPTLSGNPEGRGTTLSQVGGVNTTPEPVLKVENERKNDLNNKDGREGILNSTSASMTVTSLHNYTVSNATGTVQYSPTKNDGFTRSEESDLVHQEPTASRLIQVTRNATATSATTTAASTTVTTVEKSRNVTLSKLENSFIQEGASPSVTVGYTSPQVTVKPTSSQAAVMPTSSPVTVVSTSSQVTVQPTSPPVTVVPTSSPVTVDYRSPQVTVMPTSSQAAVVSTSSPVTVVSTSSKVTVVPTSSPFIAMSSLREKTRTASAISNEYVTYLQGDVTPHLSSASHSSTAGSASALTLEPASSMLSPTPRSLREQRTSPAIVYTRPRGWGPNEKNLFVTWIPNTPAAGWIPSENRASGGTLDEYIDEALMRRNVPHSPIELRVRGQSSDAILPPRDKGAASSRQESSPAVDKVKQWLDVVHQLQEHSNQEEKDRKIAEAGGVGCLDS</sequence>
<evidence type="ECO:0000256" key="1">
    <source>
        <dbReference type="SAM" id="MobiDB-lite"/>
    </source>
</evidence>
<name>A0A2T7NFJ9_POMCA</name>
<feature type="region of interest" description="Disordered" evidence="1">
    <location>
        <begin position="123"/>
        <end position="153"/>
    </location>
</feature>
<protein>
    <submittedName>
        <fullName evidence="2">Uncharacterized protein</fullName>
    </submittedName>
</protein>
<dbReference type="EMBL" id="PZQS01000013">
    <property type="protein sequence ID" value="PVD19953.1"/>
    <property type="molecule type" value="Genomic_DNA"/>
</dbReference>
<dbReference type="STRING" id="400727.A0A2T7NFJ9"/>
<proteinExistence type="predicted"/>
<feature type="region of interest" description="Disordered" evidence="1">
    <location>
        <begin position="319"/>
        <end position="343"/>
    </location>
</feature>
<keyword evidence="3" id="KW-1185">Reference proteome</keyword>
<feature type="region of interest" description="Disordered" evidence="1">
    <location>
        <begin position="697"/>
        <end position="764"/>
    </location>
</feature>
<dbReference type="Proteomes" id="UP000245119">
    <property type="component" value="Linkage Group LG13"/>
</dbReference>
<dbReference type="AlphaFoldDB" id="A0A2T7NFJ9"/>
<reference evidence="2 3" key="1">
    <citation type="submission" date="2018-04" db="EMBL/GenBank/DDBJ databases">
        <title>The genome of golden apple snail Pomacea canaliculata provides insight into stress tolerance and invasive adaptation.</title>
        <authorList>
            <person name="Liu C."/>
            <person name="Liu B."/>
            <person name="Ren Y."/>
            <person name="Zhang Y."/>
            <person name="Wang H."/>
            <person name="Li S."/>
            <person name="Jiang F."/>
            <person name="Yin L."/>
            <person name="Zhang G."/>
            <person name="Qian W."/>
            <person name="Fan W."/>
        </authorList>
    </citation>
    <scope>NUCLEOTIDE SEQUENCE [LARGE SCALE GENOMIC DNA]</scope>
    <source>
        <strain evidence="2">SZHN2017</strain>
        <tissue evidence="2">Muscle</tissue>
    </source>
</reference>
<gene>
    <name evidence="2" type="ORF">C0Q70_20447</name>
</gene>
<organism evidence="2 3">
    <name type="scientific">Pomacea canaliculata</name>
    <name type="common">Golden apple snail</name>
    <dbReference type="NCBI Taxonomy" id="400727"/>
    <lineage>
        <taxon>Eukaryota</taxon>
        <taxon>Metazoa</taxon>
        <taxon>Spiralia</taxon>
        <taxon>Lophotrochozoa</taxon>
        <taxon>Mollusca</taxon>
        <taxon>Gastropoda</taxon>
        <taxon>Caenogastropoda</taxon>
        <taxon>Architaenioglossa</taxon>
        <taxon>Ampullarioidea</taxon>
        <taxon>Ampullariidae</taxon>
        <taxon>Pomacea</taxon>
    </lineage>
</organism>
<feature type="compositionally biased region" description="Basic and acidic residues" evidence="1">
    <location>
        <begin position="740"/>
        <end position="754"/>
    </location>
</feature>
<comment type="caution">
    <text evidence="2">The sequence shown here is derived from an EMBL/GenBank/DDBJ whole genome shotgun (WGS) entry which is preliminary data.</text>
</comment>
<feature type="compositionally biased region" description="Polar residues" evidence="1">
    <location>
        <begin position="331"/>
        <end position="343"/>
    </location>
</feature>